<sequence length="83" mass="8545">MVPASATSPTTTTGGFHTPVPWRAVGFGDSHPAPMPGSCLTTQDTEITGPTLQGCIGTISVVLWLCVKLGIQINLPISDLVPS</sequence>
<accession>A0A5B7JVB5</accession>
<protein>
    <submittedName>
        <fullName evidence="1">Uncharacterized protein</fullName>
    </submittedName>
</protein>
<dbReference type="AlphaFoldDB" id="A0A5B7JVB5"/>
<proteinExistence type="predicted"/>
<evidence type="ECO:0000313" key="1">
    <source>
        <dbReference type="EMBL" id="MPC96294.1"/>
    </source>
</evidence>
<dbReference type="EMBL" id="VSRR010105365">
    <property type="protein sequence ID" value="MPC96294.1"/>
    <property type="molecule type" value="Genomic_DNA"/>
</dbReference>
<organism evidence="1 2">
    <name type="scientific">Portunus trituberculatus</name>
    <name type="common">Swimming crab</name>
    <name type="synonym">Neptunus trituberculatus</name>
    <dbReference type="NCBI Taxonomy" id="210409"/>
    <lineage>
        <taxon>Eukaryota</taxon>
        <taxon>Metazoa</taxon>
        <taxon>Ecdysozoa</taxon>
        <taxon>Arthropoda</taxon>
        <taxon>Crustacea</taxon>
        <taxon>Multicrustacea</taxon>
        <taxon>Malacostraca</taxon>
        <taxon>Eumalacostraca</taxon>
        <taxon>Eucarida</taxon>
        <taxon>Decapoda</taxon>
        <taxon>Pleocyemata</taxon>
        <taxon>Brachyura</taxon>
        <taxon>Eubrachyura</taxon>
        <taxon>Portunoidea</taxon>
        <taxon>Portunidae</taxon>
        <taxon>Portuninae</taxon>
        <taxon>Portunus</taxon>
    </lineage>
</organism>
<keyword evidence="2" id="KW-1185">Reference proteome</keyword>
<evidence type="ECO:0000313" key="2">
    <source>
        <dbReference type="Proteomes" id="UP000324222"/>
    </source>
</evidence>
<reference evidence="1 2" key="1">
    <citation type="submission" date="2019-05" db="EMBL/GenBank/DDBJ databases">
        <title>Another draft genome of Portunus trituberculatus and its Hox gene families provides insights of decapod evolution.</title>
        <authorList>
            <person name="Jeong J.-H."/>
            <person name="Song I."/>
            <person name="Kim S."/>
            <person name="Choi T."/>
            <person name="Kim D."/>
            <person name="Ryu S."/>
            <person name="Kim W."/>
        </authorList>
    </citation>
    <scope>NUCLEOTIDE SEQUENCE [LARGE SCALE GENOMIC DNA]</scope>
    <source>
        <tissue evidence="1">Muscle</tissue>
    </source>
</reference>
<dbReference type="Proteomes" id="UP000324222">
    <property type="component" value="Unassembled WGS sequence"/>
</dbReference>
<gene>
    <name evidence="1" type="ORF">E2C01_091545</name>
</gene>
<comment type="caution">
    <text evidence="1">The sequence shown here is derived from an EMBL/GenBank/DDBJ whole genome shotgun (WGS) entry which is preliminary data.</text>
</comment>
<name>A0A5B7JVB5_PORTR</name>